<evidence type="ECO:0000256" key="1">
    <source>
        <dbReference type="ARBA" id="ARBA00001966"/>
    </source>
</evidence>
<dbReference type="InterPro" id="IPR034466">
    <property type="entry name" value="Methyltransferase_Class_B"/>
</dbReference>
<protein>
    <submittedName>
        <fullName evidence="8">B12-binding domain-containing radical SAM protein</fullName>
    </submittedName>
</protein>
<dbReference type="SFLD" id="SFLDG01123">
    <property type="entry name" value="methyltransferase_(Class_B)"/>
    <property type="match status" value="1"/>
</dbReference>
<dbReference type="GO" id="GO:0031419">
    <property type="term" value="F:cobalamin binding"/>
    <property type="evidence" value="ECO:0007669"/>
    <property type="project" value="InterPro"/>
</dbReference>
<dbReference type="Pfam" id="PF02310">
    <property type="entry name" value="B12-binding"/>
    <property type="match status" value="1"/>
</dbReference>
<evidence type="ECO:0000259" key="6">
    <source>
        <dbReference type="PROSITE" id="PS51332"/>
    </source>
</evidence>
<keyword evidence="3" id="KW-0479">Metal-binding</keyword>
<dbReference type="AlphaFoldDB" id="A0A9D1W3U5"/>
<reference evidence="8" key="1">
    <citation type="journal article" date="2021" name="PeerJ">
        <title>Extensive microbial diversity within the chicken gut microbiome revealed by metagenomics and culture.</title>
        <authorList>
            <person name="Gilroy R."/>
            <person name="Ravi A."/>
            <person name="Getino M."/>
            <person name="Pursley I."/>
            <person name="Horton D.L."/>
            <person name="Alikhan N.F."/>
            <person name="Baker D."/>
            <person name="Gharbi K."/>
            <person name="Hall N."/>
            <person name="Watson M."/>
            <person name="Adriaenssens E.M."/>
            <person name="Foster-Nyarko E."/>
            <person name="Jarju S."/>
            <person name="Secka A."/>
            <person name="Antonio M."/>
            <person name="Oren A."/>
            <person name="Chaudhuri R.R."/>
            <person name="La Ragione R."/>
            <person name="Hildebrand F."/>
            <person name="Pallen M.J."/>
        </authorList>
    </citation>
    <scope>NUCLEOTIDE SEQUENCE</scope>
    <source>
        <strain evidence="8">ChiGjej4B4-12881</strain>
    </source>
</reference>
<proteinExistence type="predicted"/>
<feature type="domain" description="Radical SAM core" evidence="7">
    <location>
        <begin position="173"/>
        <end position="403"/>
    </location>
</feature>
<dbReference type="InterPro" id="IPR006638">
    <property type="entry name" value="Elp3/MiaA/NifB-like_rSAM"/>
</dbReference>
<dbReference type="InterPro" id="IPR051198">
    <property type="entry name" value="BchE-like"/>
</dbReference>
<dbReference type="Pfam" id="PF04055">
    <property type="entry name" value="Radical_SAM"/>
    <property type="match status" value="1"/>
</dbReference>
<dbReference type="PROSITE" id="PS51918">
    <property type="entry name" value="RADICAL_SAM"/>
    <property type="match status" value="1"/>
</dbReference>
<evidence type="ECO:0000256" key="5">
    <source>
        <dbReference type="ARBA" id="ARBA00023014"/>
    </source>
</evidence>
<dbReference type="CDD" id="cd02068">
    <property type="entry name" value="radical_SAM_B12_BD"/>
    <property type="match status" value="1"/>
</dbReference>
<name>A0A9D1W3U5_9FIRM</name>
<dbReference type="InterPro" id="IPR058240">
    <property type="entry name" value="rSAM_sf"/>
</dbReference>
<dbReference type="GO" id="GO:0046872">
    <property type="term" value="F:metal ion binding"/>
    <property type="evidence" value="ECO:0007669"/>
    <property type="project" value="UniProtKB-KW"/>
</dbReference>
<evidence type="ECO:0000313" key="8">
    <source>
        <dbReference type="EMBL" id="HIX51807.1"/>
    </source>
</evidence>
<dbReference type="CDD" id="cd01335">
    <property type="entry name" value="Radical_SAM"/>
    <property type="match status" value="1"/>
</dbReference>
<dbReference type="EMBL" id="DXEU01000057">
    <property type="protein sequence ID" value="HIX51807.1"/>
    <property type="molecule type" value="Genomic_DNA"/>
</dbReference>
<dbReference type="SFLD" id="SFLDG01082">
    <property type="entry name" value="B12-binding_domain_containing"/>
    <property type="match status" value="1"/>
</dbReference>
<sequence>MKVLLAAVNAKYIHSNLGVYSLKAYGESQVPGLAVEIGEYTINHRMDLVLQDIYLKKPEFLGFSCYIWNISQVEELAEDLSKLLPGVRIWLGGPEASYRAEELLKAHPWAEGVMAGEGEETFACLMRAMERGEDLSGVDGILYRNSQGELVRTPPRAPMCMDEIPFAYGDLKGFENRIIYYESSRGCPFSCSYCLSSIDKSVRFRSLELVRRELDFFLEKKVPQVKFVDRTFNCRKSHTMAVWSHILDHDNGVTNFHFEISADLLDEEEIRLLNRMRPGLVQLEIGVQSTNPETIREIRRKTDLERLEAAVDAVRRGNNVHQHLDLIAGLPWEDYGSFARSFDRVYRMKPDQLQLGFLKVLRGSYMAEAAGEYGLIARSCPPYEVLSTRWLPHEDVIRLKGIEEMVEVYYNSRQFTETLGVLAEEWGSPFALFESLARYYGEKGLFGISHSRLARYEILYRFLGEAGLDLEKYRDLLMVDLYLRENAKSRPSFAPDPGSFKGRLREIPELRGRGKMVHGEILGDGRILLFDYERRDSLTGNAAVKEISAE</sequence>
<dbReference type="InterPro" id="IPR023404">
    <property type="entry name" value="rSAM_horseshoe"/>
</dbReference>
<keyword evidence="2" id="KW-0949">S-adenosyl-L-methionine</keyword>
<dbReference type="GO" id="GO:0005829">
    <property type="term" value="C:cytosol"/>
    <property type="evidence" value="ECO:0007669"/>
    <property type="project" value="TreeGrafter"/>
</dbReference>
<keyword evidence="4" id="KW-0408">Iron</keyword>
<dbReference type="InterPro" id="IPR006158">
    <property type="entry name" value="Cobalamin-bd"/>
</dbReference>
<dbReference type="PANTHER" id="PTHR43409">
    <property type="entry name" value="ANAEROBIC MAGNESIUM-PROTOPORPHYRIN IX MONOMETHYL ESTER CYCLASE-RELATED"/>
    <property type="match status" value="1"/>
</dbReference>
<reference evidence="8" key="2">
    <citation type="submission" date="2021-04" db="EMBL/GenBank/DDBJ databases">
        <authorList>
            <person name="Gilroy R."/>
        </authorList>
    </citation>
    <scope>NUCLEOTIDE SEQUENCE</scope>
    <source>
        <strain evidence="8">ChiGjej4B4-12881</strain>
    </source>
</reference>
<dbReference type="Gene3D" id="3.40.50.280">
    <property type="entry name" value="Cobalamin-binding domain"/>
    <property type="match status" value="1"/>
</dbReference>
<dbReference type="SUPFAM" id="SSF102114">
    <property type="entry name" value="Radical SAM enzymes"/>
    <property type="match status" value="1"/>
</dbReference>
<comment type="cofactor">
    <cofactor evidence="1">
        <name>[4Fe-4S] cluster</name>
        <dbReference type="ChEBI" id="CHEBI:49883"/>
    </cofactor>
</comment>
<feature type="domain" description="B12-binding" evidence="6">
    <location>
        <begin position="1"/>
        <end position="136"/>
    </location>
</feature>
<organism evidence="8 9">
    <name type="scientific">Candidatus Lachnoclostridium stercoripullorum</name>
    <dbReference type="NCBI Taxonomy" id="2838635"/>
    <lineage>
        <taxon>Bacteria</taxon>
        <taxon>Bacillati</taxon>
        <taxon>Bacillota</taxon>
        <taxon>Clostridia</taxon>
        <taxon>Lachnospirales</taxon>
        <taxon>Lachnospiraceae</taxon>
    </lineage>
</organism>
<evidence type="ECO:0000256" key="2">
    <source>
        <dbReference type="ARBA" id="ARBA00022691"/>
    </source>
</evidence>
<dbReference type="SMART" id="SM00729">
    <property type="entry name" value="Elp3"/>
    <property type="match status" value="1"/>
</dbReference>
<dbReference type="Pfam" id="PF13311">
    <property type="entry name" value="DUF4080"/>
    <property type="match status" value="1"/>
</dbReference>
<dbReference type="PANTHER" id="PTHR43409:SF16">
    <property type="entry name" value="SLR0320 PROTEIN"/>
    <property type="match status" value="1"/>
</dbReference>
<dbReference type="GO" id="GO:0051539">
    <property type="term" value="F:4 iron, 4 sulfur cluster binding"/>
    <property type="evidence" value="ECO:0007669"/>
    <property type="project" value="UniProtKB-KW"/>
</dbReference>
<evidence type="ECO:0000256" key="3">
    <source>
        <dbReference type="ARBA" id="ARBA00022723"/>
    </source>
</evidence>
<dbReference type="SFLD" id="SFLDS00029">
    <property type="entry name" value="Radical_SAM"/>
    <property type="match status" value="1"/>
</dbReference>
<dbReference type="InterPro" id="IPR025288">
    <property type="entry name" value="DUF4080"/>
</dbReference>
<keyword evidence="5" id="KW-0411">Iron-sulfur</keyword>
<dbReference type="PROSITE" id="PS51332">
    <property type="entry name" value="B12_BINDING"/>
    <property type="match status" value="1"/>
</dbReference>
<dbReference type="Gene3D" id="3.80.30.20">
    <property type="entry name" value="tm_1862 like domain"/>
    <property type="match status" value="1"/>
</dbReference>
<evidence type="ECO:0000256" key="4">
    <source>
        <dbReference type="ARBA" id="ARBA00023004"/>
    </source>
</evidence>
<dbReference type="Proteomes" id="UP000886780">
    <property type="component" value="Unassembled WGS sequence"/>
</dbReference>
<dbReference type="InterPro" id="IPR007197">
    <property type="entry name" value="rSAM"/>
</dbReference>
<evidence type="ECO:0000313" key="9">
    <source>
        <dbReference type="Proteomes" id="UP000886780"/>
    </source>
</evidence>
<dbReference type="GO" id="GO:0003824">
    <property type="term" value="F:catalytic activity"/>
    <property type="evidence" value="ECO:0007669"/>
    <property type="project" value="InterPro"/>
</dbReference>
<accession>A0A9D1W3U5</accession>
<comment type="caution">
    <text evidence="8">The sequence shown here is derived from an EMBL/GenBank/DDBJ whole genome shotgun (WGS) entry which is preliminary data.</text>
</comment>
<gene>
    <name evidence="8" type="ORF">IAA28_03245</name>
</gene>
<evidence type="ECO:0000259" key="7">
    <source>
        <dbReference type="PROSITE" id="PS51918"/>
    </source>
</evidence>